<name>A0A1S3RJS9_SALSA</name>
<feature type="domain" description="2Fe-2S ferredoxin-type" evidence="11">
    <location>
        <begin position="86"/>
        <end position="190"/>
    </location>
</feature>
<evidence type="ECO:0000256" key="8">
    <source>
        <dbReference type="ARBA" id="ARBA00023014"/>
    </source>
</evidence>
<dbReference type="InterPro" id="IPR036010">
    <property type="entry name" value="2Fe-2S_ferredoxin-like_sf"/>
</dbReference>
<evidence type="ECO:0000256" key="6">
    <source>
        <dbReference type="ARBA" id="ARBA00022982"/>
    </source>
</evidence>
<evidence type="ECO:0000256" key="9">
    <source>
        <dbReference type="ARBA" id="ARBA00023128"/>
    </source>
</evidence>
<evidence type="ECO:0000256" key="1">
    <source>
        <dbReference type="ARBA" id="ARBA00004305"/>
    </source>
</evidence>
<accession>A0A1S3RJS9</accession>
<evidence type="ECO:0000313" key="12">
    <source>
        <dbReference type="Proteomes" id="UP001652741"/>
    </source>
</evidence>
<dbReference type="OMA" id="PCISIGG"/>
<dbReference type="PaxDb" id="8030-ENSSSAP00000089766"/>
<dbReference type="PANTHER" id="PTHR23426:SF73">
    <property type="entry name" value="FERREDOXIN 1B"/>
    <property type="match status" value="1"/>
</dbReference>
<keyword evidence="12" id="KW-1185">Reference proteome</keyword>
<dbReference type="Bgee" id="ENSSSAG00000070653">
    <property type="expression patterns" value="Expressed in terminal part of digestive tract and 16 other cell types or tissues"/>
</dbReference>
<dbReference type="PROSITE" id="PS51085">
    <property type="entry name" value="2FE2S_FER_2"/>
    <property type="match status" value="1"/>
</dbReference>
<dbReference type="InterPro" id="IPR001041">
    <property type="entry name" value="2Fe-2S_ferredoxin-type"/>
</dbReference>
<dbReference type="KEGG" id="sasa:106603406"/>
<dbReference type="Gene3D" id="3.10.20.30">
    <property type="match status" value="1"/>
</dbReference>
<dbReference type="Pfam" id="PF00111">
    <property type="entry name" value="Fer2"/>
    <property type="match status" value="1"/>
</dbReference>
<dbReference type="GO" id="GO:0005759">
    <property type="term" value="C:mitochondrial matrix"/>
    <property type="evidence" value="ECO:0007669"/>
    <property type="project" value="UniProtKB-SubCell"/>
</dbReference>
<dbReference type="STRING" id="8030.ENSSSAP00000089766"/>
<comment type="similarity">
    <text evidence="2">Belongs to the adrenodoxin/putidaredoxin family.</text>
</comment>
<reference evidence="13" key="1">
    <citation type="submission" date="2025-08" db="UniProtKB">
        <authorList>
            <consortium name="RefSeq"/>
        </authorList>
    </citation>
    <scope>IDENTIFICATION</scope>
</reference>
<comment type="cofactor">
    <cofactor evidence="10">
        <name>[2Fe-2S] cluster</name>
        <dbReference type="ChEBI" id="CHEBI:190135"/>
    </cofactor>
</comment>
<proteinExistence type="inferred from homology"/>
<dbReference type="RefSeq" id="XP_014052518.1">
    <property type="nucleotide sequence ID" value="XM_014197043.2"/>
</dbReference>
<dbReference type="SUPFAM" id="SSF54292">
    <property type="entry name" value="2Fe-2S ferredoxin-like"/>
    <property type="match status" value="1"/>
</dbReference>
<dbReference type="FunFam" id="3.10.20.30:FF:000013">
    <property type="entry name" value="Adrenodoxin, mitochondrial"/>
    <property type="match status" value="1"/>
</dbReference>
<protein>
    <submittedName>
        <fullName evidence="13">Ferredoxin 1b isoform X1</fullName>
    </submittedName>
</protein>
<keyword evidence="6" id="KW-0249">Electron transport</keyword>
<keyword evidence="7" id="KW-0408">Iron</keyword>
<organism evidence="12 13">
    <name type="scientific">Salmo salar</name>
    <name type="common">Atlantic salmon</name>
    <dbReference type="NCBI Taxonomy" id="8030"/>
    <lineage>
        <taxon>Eukaryota</taxon>
        <taxon>Metazoa</taxon>
        <taxon>Chordata</taxon>
        <taxon>Craniata</taxon>
        <taxon>Vertebrata</taxon>
        <taxon>Euteleostomi</taxon>
        <taxon>Actinopterygii</taxon>
        <taxon>Neopterygii</taxon>
        <taxon>Teleostei</taxon>
        <taxon>Protacanthopterygii</taxon>
        <taxon>Salmoniformes</taxon>
        <taxon>Salmonidae</taxon>
        <taxon>Salmoninae</taxon>
        <taxon>Salmo</taxon>
    </lineage>
</organism>
<dbReference type="PRINTS" id="PR00355">
    <property type="entry name" value="ADRENODOXIN"/>
</dbReference>
<dbReference type="InterPro" id="IPR018298">
    <property type="entry name" value="Adrenodoxin_Fe-S_BS"/>
</dbReference>
<evidence type="ECO:0000256" key="7">
    <source>
        <dbReference type="ARBA" id="ARBA00023004"/>
    </source>
</evidence>
<keyword evidence="3" id="KW-0813">Transport</keyword>
<dbReference type="Proteomes" id="UP001652741">
    <property type="component" value="Chromosome ssa04"/>
</dbReference>
<dbReference type="OrthoDB" id="268593at2759"/>
<dbReference type="GO" id="GO:0051537">
    <property type="term" value="F:2 iron, 2 sulfur cluster binding"/>
    <property type="evidence" value="ECO:0007669"/>
    <property type="project" value="UniProtKB-KW"/>
</dbReference>
<dbReference type="PANTHER" id="PTHR23426">
    <property type="entry name" value="FERREDOXIN/ADRENODOXIN"/>
    <property type="match status" value="1"/>
</dbReference>
<evidence type="ECO:0000256" key="3">
    <source>
        <dbReference type="ARBA" id="ARBA00022448"/>
    </source>
</evidence>
<dbReference type="GO" id="GO:0034651">
    <property type="term" value="P:cortisol biosynthetic process"/>
    <property type="evidence" value="ECO:0007669"/>
    <property type="project" value="Ensembl"/>
</dbReference>
<dbReference type="CDD" id="cd00207">
    <property type="entry name" value="fer2"/>
    <property type="match status" value="1"/>
</dbReference>
<evidence type="ECO:0000256" key="10">
    <source>
        <dbReference type="ARBA" id="ARBA00034078"/>
    </source>
</evidence>
<evidence type="ECO:0000313" key="13">
    <source>
        <dbReference type="RefSeq" id="XP_014052518.1"/>
    </source>
</evidence>
<dbReference type="GO" id="GO:0046872">
    <property type="term" value="F:metal ion binding"/>
    <property type="evidence" value="ECO:0007669"/>
    <property type="project" value="UniProtKB-KW"/>
</dbReference>
<dbReference type="PROSITE" id="PS00814">
    <property type="entry name" value="ADX"/>
    <property type="match status" value="1"/>
</dbReference>
<dbReference type="InterPro" id="IPR012675">
    <property type="entry name" value="Beta-grasp_dom_sf"/>
</dbReference>
<keyword evidence="9" id="KW-0496">Mitochondrion</keyword>
<keyword evidence="8" id="KW-0411">Iron-sulfur</keyword>
<evidence type="ECO:0000256" key="2">
    <source>
        <dbReference type="ARBA" id="ARBA00010914"/>
    </source>
</evidence>
<keyword evidence="4" id="KW-0001">2Fe-2S</keyword>
<sequence length="200" mass="22036">MVFTRGPLTTQSTIDTPQANMARCLHLGSFLFTKMVNTPRISMGVKTCLIKTWTPHSQGKAISIHSAIHSDSENNRAILYLSEEKVIIHFINQDGIKTTTAVTEGQTLLDVVVNKNLDISGFGACEGTLACSTCHLIFDKAFYEKMEPMVDEEMDMLDLAYGLTKTSRLGCQVTVQKWMDGMTVQVPQDVRDAVGSKGSQ</sequence>
<evidence type="ECO:0000259" key="11">
    <source>
        <dbReference type="PROSITE" id="PS51085"/>
    </source>
</evidence>
<gene>
    <name evidence="13" type="primary">fdx1b</name>
</gene>
<dbReference type="InterPro" id="IPR001055">
    <property type="entry name" value="Adrenodoxin-like"/>
</dbReference>
<comment type="subcellular location">
    <subcellularLocation>
        <location evidence="1">Mitochondrion matrix</location>
    </subcellularLocation>
</comment>
<keyword evidence="5" id="KW-0479">Metal-binding</keyword>
<evidence type="ECO:0000256" key="5">
    <source>
        <dbReference type="ARBA" id="ARBA00022723"/>
    </source>
</evidence>
<dbReference type="GO" id="GO:0009055">
    <property type="term" value="F:electron transfer activity"/>
    <property type="evidence" value="ECO:0007669"/>
    <property type="project" value="TreeGrafter"/>
</dbReference>
<dbReference type="GO" id="GO:0140647">
    <property type="term" value="P:P450-containing electron transport chain"/>
    <property type="evidence" value="ECO:0007669"/>
    <property type="project" value="InterPro"/>
</dbReference>
<dbReference type="AlphaFoldDB" id="A0A1S3RJS9"/>
<evidence type="ECO:0000256" key="4">
    <source>
        <dbReference type="ARBA" id="ARBA00022714"/>
    </source>
</evidence>